<dbReference type="InterPro" id="IPR000195">
    <property type="entry name" value="Rab-GAP-TBC_dom"/>
</dbReference>
<evidence type="ECO:0000313" key="4">
    <source>
        <dbReference type="Proteomes" id="UP000036681"/>
    </source>
</evidence>
<dbReference type="Gene3D" id="1.10.8.1310">
    <property type="match status" value="2"/>
</dbReference>
<dbReference type="GO" id="GO:0005789">
    <property type="term" value="C:endoplasmic reticulum membrane"/>
    <property type="evidence" value="ECO:0007669"/>
    <property type="project" value="TreeGrafter"/>
</dbReference>
<dbReference type="Pfam" id="PF00566">
    <property type="entry name" value="RabGAP-TBC"/>
    <property type="match status" value="1"/>
</dbReference>
<reference evidence="5" key="1">
    <citation type="submission" date="2017-02" db="UniProtKB">
        <authorList>
            <consortium name="WormBaseParasite"/>
        </authorList>
    </citation>
    <scope>IDENTIFICATION</scope>
</reference>
<evidence type="ECO:0000313" key="5">
    <source>
        <dbReference type="WBParaSite" id="ALUE_0001806401-mRNA-1"/>
    </source>
</evidence>
<name>A0A0M3IHW6_ASCLU</name>
<keyword evidence="4" id="KW-1185">Reference proteome</keyword>
<keyword evidence="1" id="KW-0343">GTPase activation</keyword>
<organism evidence="4 5">
    <name type="scientific">Ascaris lumbricoides</name>
    <name type="common">Giant roundworm</name>
    <dbReference type="NCBI Taxonomy" id="6252"/>
    <lineage>
        <taxon>Eukaryota</taxon>
        <taxon>Metazoa</taxon>
        <taxon>Ecdysozoa</taxon>
        <taxon>Nematoda</taxon>
        <taxon>Chromadorea</taxon>
        <taxon>Rhabditida</taxon>
        <taxon>Spirurina</taxon>
        <taxon>Ascaridomorpha</taxon>
        <taxon>Ascaridoidea</taxon>
        <taxon>Ascarididae</taxon>
        <taxon>Ascaris</taxon>
    </lineage>
</organism>
<dbReference type="PROSITE" id="PS50086">
    <property type="entry name" value="TBC_RABGAP"/>
    <property type="match status" value="1"/>
</dbReference>
<accession>A0A0M3IHW6</accession>
<dbReference type="InterPro" id="IPR045913">
    <property type="entry name" value="TBC20/Gyp8-like"/>
</dbReference>
<dbReference type="PANTHER" id="PTHR20913">
    <property type="entry name" value="TBC1 DOMAIN FAMILY MEMBER 20/GTPASE"/>
    <property type="match status" value="1"/>
</dbReference>
<evidence type="ECO:0000256" key="1">
    <source>
        <dbReference type="ARBA" id="ARBA00022468"/>
    </source>
</evidence>
<dbReference type="InterPro" id="IPR035969">
    <property type="entry name" value="Rab-GAP_TBC_sf"/>
</dbReference>
<dbReference type="GO" id="GO:0006888">
    <property type="term" value="P:endoplasmic reticulum to Golgi vesicle-mediated transport"/>
    <property type="evidence" value="ECO:0007669"/>
    <property type="project" value="TreeGrafter"/>
</dbReference>
<dbReference type="PANTHER" id="PTHR20913:SF7">
    <property type="entry name" value="RE60063P"/>
    <property type="match status" value="1"/>
</dbReference>
<feature type="region of interest" description="Disordered" evidence="2">
    <location>
        <begin position="95"/>
        <end position="129"/>
    </location>
</feature>
<evidence type="ECO:0000259" key="3">
    <source>
        <dbReference type="PROSITE" id="PS50086"/>
    </source>
</evidence>
<evidence type="ECO:0000256" key="2">
    <source>
        <dbReference type="SAM" id="MobiDB-lite"/>
    </source>
</evidence>
<dbReference type="GO" id="GO:0005096">
    <property type="term" value="F:GTPase activator activity"/>
    <property type="evidence" value="ECO:0007669"/>
    <property type="project" value="UniProtKB-KW"/>
</dbReference>
<feature type="domain" description="Rab-GAP TBC" evidence="3">
    <location>
        <begin position="69"/>
        <end position="295"/>
    </location>
</feature>
<sequence length="295" mass="33424">MPSLSVPNTPRKAAKRSSEVYENGVLAHAIDRSLEIKCLRMRAFLTEHRNSLHLHIAQLRQFASSPGGLVLDEIRAIVWPVLANCLVADTFRDQDSGSTTSDSDFESAQSNFSDEAEKDESPGSSRSTVVEAVTLDDLKGHGEWNQVEMDVHRTLARFPPNISESQRSLLQEELTPLIVRILWCCPRFRYYQVEAVTLDDLKGHGEWNQVEMDVHRTLARFPPNISESQRSLLQEELTPLIVRILWCCPRFRYYQGFHDVCLTLLLVLGVESAERVGLLLARYGAFNGLVYTLLV</sequence>
<dbReference type="SUPFAM" id="SSF47923">
    <property type="entry name" value="Ypt/Rab-GAP domain of gyp1p"/>
    <property type="match status" value="2"/>
</dbReference>
<protein>
    <submittedName>
        <fullName evidence="5">Rab-GAP TBC domain-containing protein</fullName>
    </submittedName>
</protein>
<proteinExistence type="predicted"/>
<dbReference type="Proteomes" id="UP000036681">
    <property type="component" value="Unplaced"/>
</dbReference>
<dbReference type="AlphaFoldDB" id="A0A0M3IHW6"/>
<dbReference type="WBParaSite" id="ALUE_0001806401-mRNA-1">
    <property type="protein sequence ID" value="ALUE_0001806401-mRNA-1"/>
    <property type="gene ID" value="ALUE_0001806401"/>
</dbReference>